<dbReference type="AlphaFoldDB" id="A0A2N5C5H9"/>
<evidence type="ECO:0000313" key="2">
    <source>
        <dbReference type="Proteomes" id="UP000234341"/>
    </source>
</evidence>
<dbReference type="Proteomes" id="UP000234341">
    <property type="component" value="Unassembled WGS sequence"/>
</dbReference>
<name>A0A2N5C5H9_9BURK</name>
<gene>
    <name evidence="1" type="ORF">CYJ10_26910</name>
</gene>
<protein>
    <submittedName>
        <fullName evidence="1">Uncharacterized protein</fullName>
    </submittedName>
</protein>
<dbReference type="RefSeq" id="WP_101684493.1">
    <property type="nucleotide sequence ID" value="NZ_PJRP01000017.1"/>
</dbReference>
<comment type="caution">
    <text evidence="1">The sequence shown here is derived from an EMBL/GenBank/DDBJ whole genome shotgun (WGS) entry which is preliminary data.</text>
</comment>
<sequence length="114" mass="12849">MKIVKPAKATCHTDDSWWHILKDEDRWMTIYGTLLAQGAQEIRRHTHDAGWSSDWLEKIAVRMEGASALATEVAQEREIATISRTLIDSGPLDKSASPSFWAAVDAMQRAAKRR</sequence>
<proteinExistence type="predicted"/>
<dbReference type="OrthoDB" id="5124200at2"/>
<reference evidence="1 2" key="1">
    <citation type="submission" date="2017-12" db="EMBL/GenBank/DDBJ databases">
        <title>Genome sequence of the active heterotrophic nitrifier-denitrifier, Cupriavidus pauculus UM1.</title>
        <authorList>
            <person name="Putonti C."/>
            <person name="Castignetti D."/>
        </authorList>
    </citation>
    <scope>NUCLEOTIDE SEQUENCE [LARGE SCALE GENOMIC DNA]</scope>
    <source>
        <strain evidence="1 2">UM1</strain>
    </source>
</reference>
<organism evidence="1 2">
    <name type="scientific">Cupriavidus pauculus</name>
    <dbReference type="NCBI Taxonomy" id="82633"/>
    <lineage>
        <taxon>Bacteria</taxon>
        <taxon>Pseudomonadati</taxon>
        <taxon>Pseudomonadota</taxon>
        <taxon>Betaproteobacteria</taxon>
        <taxon>Burkholderiales</taxon>
        <taxon>Burkholderiaceae</taxon>
        <taxon>Cupriavidus</taxon>
    </lineage>
</organism>
<accession>A0A2N5C5H9</accession>
<dbReference type="EMBL" id="PJRP01000017">
    <property type="protein sequence ID" value="PLP97468.1"/>
    <property type="molecule type" value="Genomic_DNA"/>
</dbReference>
<evidence type="ECO:0000313" key="1">
    <source>
        <dbReference type="EMBL" id="PLP97468.1"/>
    </source>
</evidence>